<dbReference type="Gene3D" id="3.40.190.170">
    <property type="entry name" value="Bacterial extracellular solute-binding protein, family 7"/>
    <property type="match status" value="1"/>
</dbReference>
<gene>
    <name evidence="5" type="primary">dctP_3</name>
    <name evidence="5" type="ORF">Mame_00528</name>
</gene>
<evidence type="ECO:0000256" key="3">
    <source>
        <dbReference type="ARBA" id="ARBA00022729"/>
    </source>
</evidence>
<accession>A0A1U9YWT2</accession>
<evidence type="ECO:0000313" key="5">
    <source>
        <dbReference type="EMBL" id="AQZ49911.1"/>
    </source>
</evidence>
<reference evidence="5 6" key="1">
    <citation type="submission" date="2017-03" db="EMBL/GenBank/DDBJ databases">
        <title>Foreign affairs: Plasmid Transfer between Roseobacters and Rhizobia.</title>
        <authorList>
            <person name="Bartling P."/>
            <person name="Bunk B."/>
            <person name="Overmann J."/>
            <person name="Brinkmann H."/>
            <person name="Petersen J."/>
        </authorList>
    </citation>
    <scope>NUCLEOTIDE SEQUENCE [LARGE SCALE GENOMIC DNA]</scope>
    <source>
        <strain evidence="5 6">MACL11</strain>
    </source>
</reference>
<dbReference type="GO" id="GO:0055085">
    <property type="term" value="P:transmembrane transport"/>
    <property type="evidence" value="ECO:0007669"/>
    <property type="project" value="InterPro"/>
</dbReference>
<dbReference type="PANTHER" id="PTHR33376:SF7">
    <property type="entry name" value="C4-DICARBOXYLATE-BINDING PROTEIN DCTB"/>
    <property type="match status" value="1"/>
</dbReference>
<comment type="similarity">
    <text evidence="1">Belongs to the bacterial solute-binding protein 7 family.</text>
</comment>
<sequence length="407" mass="44168" precursor="true">MHLTKMTGVPYLAAVSAIALVISAGGAHAAEQWLEDLEPQTLKLADFSGDQNANFGAAMVKWEEAITEFTEGKITFENYWSASLLGALDTAEGVADGVADIGLVLASYIPQEFPVGAWFYGFGSALTGSTVHDVAAGGATALETAYTFQPLIDEFAEHNLKILQTTSTPPYNLLCNTPVSTLEDAKGKRMRTSGPVWADEVAAIGATSVSIAFNETYEALQRGVIDCIGQNPYQLASAMTYKDVAKEYVPVTLSHMQSSAWVMNLDTWNSFPPELQAFINEQNIIAASNIWKTYLELEAKVGDLITAEEIRVNDVSELEPVIAEQRAKTVAAMAETAPPAIENPQEEVDRYLERLDYWRQVLIDQGHPIAERSPAAIMDAFTGLSDVDLSGFIETYKEEAGPVIIGQ</sequence>
<dbReference type="InterPro" id="IPR038404">
    <property type="entry name" value="TRAP_DctP_sf"/>
</dbReference>
<proteinExistence type="inferred from homology"/>
<dbReference type="eggNOG" id="COG1638">
    <property type="taxonomic scope" value="Bacteria"/>
</dbReference>
<dbReference type="EMBL" id="CP020330">
    <property type="protein sequence ID" value="AQZ49911.1"/>
    <property type="molecule type" value="Genomic_DNA"/>
</dbReference>
<keyword evidence="2" id="KW-0813">Transport</keyword>
<feature type="chain" id="PRO_5010718391" evidence="4">
    <location>
        <begin position="30"/>
        <end position="407"/>
    </location>
</feature>
<evidence type="ECO:0000256" key="4">
    <source>
        <dbReference type="SAM" id="SignalP"/>
    </source>
</evidence>
<protein>
    <submittedName>
        <fullName evidence="5">C4-dicarboxylate-binding periplasmic protein</fullName>
    </submittedName>
</protein>
<evidence type="ECO:0000313" key="6">
    <source>
        <dbReference type="Proteomes" id="UP000191135"/>
    </source>
</evidence>
<dbReference type="PANTHER" id="PTHR33376">
    <property type="match status" value="1"/>
</dbReference>
<evidence type="ECO:0000256" key="2">
    <source>
        <dbReference type="ARBA" id="ARBA00022448"/>
    </source>
</evidence>
<evidence type="ECO:0000256" key="1">
    <source>
        <dbReference type="ARBA" id="ARBA00009023"/>
    </source>
</evidence>
<dbReference type="CDD" id="cd13666">
    <property type="entry name" value="PBP2_TRAP_DctP_like_1"/>
    <property type="match status" value="1"/>
</dbReference>
<dbReference type="RefSeq" id="WP_018066272.1">
    <property type="nucleotide sequence ID" value="NZ_AQWH01000021.1"/>
</dbReference>
<dbReference type="AlphaFoldDB" id="A0A1U9YWT2"/>
<dbReference type="NCBIfam" id="NF037995">
    <property type="entry name" value="TRAP_S1"/>
    <property type="match status" value="1"/>
</dbReference>
<dbReference type="Proteomes" id="UP000191135">
    <property type="component" value="Chromosome"/>
</dbReference>
<dbReference type="Pfam" id="PF03480">
    <property type="entry name" value="DctP"/>
    <property type="match status" value="1"/>
</dbReference>
<feature type="signal peptide" evidence="4">
    <location>
        <begin position="1"/>
        <end position="29"/>
    </location>
</feature>
<organism evidence="5 6">
    <name type="scientific">Martelella mediterranea DSM 17316</name>
    <dbReference type="NCBI Taxonomy" id="1122214"/>
    <lineage>
        <taxon>Bacteria</taxon>
        <taxon>Pseudomonadati</taxon>
        <taxon>Pseudomonadota</taxon>
        <taxon>Alphaproteobacteria</taxon>
        <taxon>Hyphomicrobiales</taxon>
        <taxon>Aurantimonadaceae</taxon>
        <taxon>Martelella</taxon>
    </lineage>
</organism>
<name>A0A1U9YWT2_9HYPH</name>
<keyword evidence="3 4" id="KW-0732">Signal</keyword>
<dbReference type="InterPro" id="IPR018389">
    <property type="entry name" value="DctP_fam"/>
</dbReference>
<dbReference type="KEGG" id="mmed:Mame_00528"/>
<dbReference type="STRING" id="1122214.Mame_00528"/>
<keyword evidence="6" id="KW-1185">Reference proteome</keyword>